<evidence type="ECO:0000259" key="2">
    <source>
        <dbReference type="PROSITE" id="PS50206"/>
    </source>
</evidence>
<proteinExistence type="predicted"/>
<protein>
    <recommendedName>
        <fullName evidence="2">Rhodanese domain-containing protein</fullName>
    </recommendedName>
</protein>
<gene>
    <name evidence="3" type="ORF">GSBLH_T00001004001</name>
</gene>
<dbReference type="GeneID" id="24918288"/>
<accession>D8LYR9</accession>
<name>D8LYR9_BLAHO</name>
<feature type="signal peptide" evidence="1">
    <location>
        <begin position="1"/>
        <end position="26"/>
    </location>
</feature>
<dbReference type="Proteomes" id="UP000008312">
    <property type="component" value="Unassembled WGS sequence"/>
</dbReference>
<dbReference type="RefSeq" id="XP_012894772.1">
    <property type="nucleotide sequence ID" value="XM_013039318.1"/>
</dbReference>
<dbReference type="EMBL" id="FN668639">
    <property type="protein sequence ID" value="CBK20724.2"/>
    <property type="molecule type" value="Genomic_DNA"/>
</dbReference>
<reference evidence="3" key="1">
    <citation type="submission" date="2010-02" db="EMBL/GenBank/DDBJ databases">
        <title>Sequencing and annotation of the Blastocystis hominis genome.</title>
        <authorList>
            <person name="Wincker P."/>
        </authorList>
    </citation>
    <scope>NUCLEOTIDE SEQUENCE</scope>
    <source>
        <strain evidence="3">Singapore isolate B</strain>
    </source>
</reference>
<dbReference type="InterPro" id="IPR001763">
    <property type="entry name" value="Rhodanese-like_dom"/>
</dbReference>
<dbReference type="OrthoDB" id="233037at2759"/>
<evidence type="ECO:0000256" key="1">
    <source>
        <dbReference type="SAM" id="SignalP"/>
    </source>
</evidence>
<evidence type="ECO:0000313" key="4">
    <source>
        <dbReference type="Proteomes" id="UP000008312"/>
    </source>
</evidence>
<organism evidence="3">
    <name type="scientific">Blastocystis hominis</name>
    <dbReference type="NCBI Taxonomy" id="12968"/>
    <lineage>
        <taxon>Eukaryota</taxon>
        <taxon>Sar</taxon>
        <taxon>Stramenopiles</taxon>
        <taxon>Bigyra</taxon>
        <taxon>Opalozoa</taxon>
        <taxon>Opalinata</taxon>
        <taxon>Blastocystidae</taxon>
        <taxon>Blastocystis</taxon>
    </lineage>
</organism>
<sequence>MDRMVVEGSAIPAVFLLLALLRFHESDLMQIQDAESLQTAILSLPWGSTPDSAIPAVLRTAETLSDETPASVFFAAYGALSLVSAGLLPRGVRGSPALWRSRLAAMYRLLNPAKLERVDALLAQWAGNEAALEAACRRNYGVERALSRDFYVPPAHSQTNLFSPAVLMVAPGDVVAGARRSIPAGIVCLDLRGESSRASGSLPEALHVEGKLWGSDLMLEGVLRCLEQIRGKKTVVLLTSGKPDRHDDEDEDVNRCLRVLRREAIPRVCRLAGGFFAAHEFARRCGHVDWLVDHAEGCEGRAPAGNRG</sequence>
<evidence type="ECO:0000313" key="3">
    <source>
        <dbReference type="EMBL" id="CBK20724.2"/>
    </source>
</evidence>
<dbReference type="PROSITE" id="PS50206">
    <property type="entry name" value="RHODANESE_3"/>
    <property type="match status" value="1"/>
</dbReference>
<dbReference type="InParanoid" id="D8LYR9"/>
<feature type="domain" description="Rhodanese" evidence="2">
    <location>
        <begin position="182"/>
        <end position="290"/>
    </location>
</feature>
<keyword evidence="1" id="KW-0732">Signal</keyword>
<dbReference type="AlphaFoldDB" id="D8LYR9"/>
<keyword evidence="4" id="KW-1185">Reference proteome</keyword>
<feature type="chain" id="PRO_5003117634" description="Rhodanese domain-containing protein" evidence="1">
    <location>
        <begin position="27"/>
        <end position="308"/>
    </location>
</feature>